<gene>
    <name evidence="8" type="ORF">GCM10011273_16110</name>
</gene>
<dbReference type="PANTHER" id="PTHR30561:SF9">
    <property type="entry name" value="4-AMINO-4-DEOXY-L-ARABINOSE-PHOSPHOUNDECAPRENOL FLIPPASE SUBUNIT ARNF-RELATED"/>
    <property type="match status" value="1"/>
</dbReference>
<accession>A0A918USM7</accession>
<evidence type="ECO:0000256" key="1">
    <source>
        <dbReference type="ARBA" id="ARBA00004651"/>
    </source>
</evidence>
<dbReference type="EMBL" id="BMZB01000001">
    <property type="protein sequence ID" value="GGZ30544.1"/>
    <property type="molecule type" value="Genomic_DNA"/>
</dbReference>
<organism evidence="8 9">
    <name type="scientific">Asticcacaulis endophyticus</name>
    <dbReference type="NCBI Taxonomy" id="1395890"/>
    <lineage>
        <taxon>Bacteria</taxon>
        <taxon>Pseudomonadati</taxon>
        <taxon>Pseudomonadota</taxon>
        <taxon>Alphaproteobacteria</taxon>
        <taxon>Caulobacterales</taxon>
        <taxon>Caulobacteraceae</taxon>
        <taxon>Asticcacaulis</taxon>
    </lineage>
</organism>
<dbReference type="PANTHER" id="PTHR30561">
    <property type="entry name" value="SMR FAMILY PROTON-DEPENDENT DRUG EFFLUX TRANSPORTER SUGE"/>
    <property type="match status" value="1"/>
</dbReference>
<dbReference type="Gene3D" id="1.10.3730.20">
    <property type="match status" value="1"/>
</dbReference>
<reference evidence="8" key="2">
    <citation type="submission" date="2020-09" db="EMBL/GenBank/DDBJ databases">
        <authorList>
            <person name="Sun Q."/>
            <person name="Kim S."/>
        </authorList>
    </citation>
    <scope>NUCLEOTIDE SEQUENCE</scope>
    <source>
        <strain evidence="8">KCTC 32296</strain>
    </source>
</reference>
<evidence type="ECO:0000256" key="4">
    <source>
        <dbReference type="ARBA" id="ARBA00022989"/>
    </source>
</evidence>
<evidence type="ECO:0000256" key="3">
    <source>
        <dbReference type="ARBA" id="ARBA00022692"/>
    </source>
</evidence>
<feature type="transmembrane region" description="Helical" evidence="7">
    <location>
        <begin position="79"/>
        <end position="99"/>
    </location>
</feature>
<dbReference type="Proteomes" id="UP000662572">
    <property type="component" value="Unassembled WGS sequence"/>
</dbReference>
<dbReference type="Pfam" id="PF00893">
    <property type="entry name" value="Multi_Drug_Res"/>
    <property type="match status" value="1"/>
</dbReference>
<evidence type="ECO:0000256" key="2">
    <source>
        <dbReference type="ARBA" id="ARBA00022475"/>
    </source>
</evidence>
<dbReference type="GO" id="GO:0005886">
    <property type="term" value="C:plasma membrane"/>
    <property type="evidence" value="ECO:0007669"/>
    <property type="project" value="UniProtKB-SubCell"/>
</dbReference>
<feature type="transmembrane region" description="Helical" evidence="7">
    <location>
        <begin position="105"/>
        <end position="123"/>
    </location>
</feature>
<sequence>MNLQLVAPILLSVALSSGSQIILKKGMVDPAMQTSLQSGNMLTIALAILTSPLVIGGLFCFGLSAIVWLFVLSKVPLSSAYPFVALGIVVTVAAGMTMFGETISVAKAIGVGFVVLGILCVAAQA</sequence>
<keyword evidence="4 7" id="KW-1133">Transmembrane helix</keyword>
<dbReference type="AlphaFoldDB" id="A0A918USM7"/>
<dbReference type="InterPro" id="IPR045324">
    <property type="entry name" value="Small_multidrug_res"/>
</dbReference>
<evidence type="ECO:0000256" key="7">
    <source>
        <dbReference type="SAM" id="Phobius"/>
    </source>
</evidence>
<dbReference type="SUPFAM" id="SSF103481">
    <property type="entry name" value="Multidrug resistance efflux transporter EmrE"/>
    <property type="match status" value="1"/>
</dbReference>
<evidence type="ECO:0000313" key="9">
    <source>
        <dbReference type="Proteomes" id="UP000662572"/>
    </source>
</evidence>
<comment type="caution">
    <text evidence="8">The sequence shown here is derived from an EMBL/GenBank/DDBJ whole genome shotgun (WGS) entry which is preliminary data.</text>
</comment>
<dbReference type="InterPro" id="IPR037185">
    <property type="entry name" value="EmrE-like"/>
</dbReference>
<proteinExistence type="inferred from homology"/>
<evidence type="ECO:0000256" key="5">
    <source>
        <dbReference type="ARBA" id="ARBA00023136"/>
    </source>
</evidence>
<comment type="similarity">
    <text evidence="6">Belongs to the drug/metabolite transporter (DMT) superfamily. Small multidrug resistance (SMR) (TC 2.A.7.1) family.</text>
</comment>
<name>A0A918USM7_9CAUL</name>
<evidence type="ECO:0000313" key="8">
    <source>
        <dbReference type="EMBL" id="GGZ30544.1"/>
    </source>
</evidence>
<feature type="transmembrane region" description="Helical" evidence="7">
    <location>
        <begin position="42"/>
        <end position="72"/>
    </location>
</feature>
<dbReference type="RefSeq" id="WP_229807623.1">
    <property type="nucleotide sequence ID" value="NZ_BMZB01000001.1"/>
</dbReference>
<dbReference type="GO" id="GO:0022857">
    <property type="term" value="F:transmembrane transporter activity"/>
    <property type="evidence" value="ECO:0007669"/>
    <property type="project" value="InterPro"/>
</dbReference>
<dbReference type="InterPro" id="IPR000390">
    <property type="entry name" value="Small_drug/metabolite_transptr"/>
</dbReference>
<comment type="subcellular location">
    <subcellularLocation>
        <location evidence="1 6">Cell membrane</location>
        <topology evidence="1 6">Multi-pass membrane protein</topology>
    </subcellularLocation>
</comment>
<keyword evidence="3 6" id="KW-0812">Transmembrane</keyword>
<keyword evidence="9" id="KW-1185">Reference proteome</keyword>
<reference evidence="8" key="1">
    <citation type="journal article" date="2014" name="Int. J. Syst. Evol. Microbiol.">
        <title>Complete genome sequence of Corynebacterium casei LMG S-19264T (=DSM 44701T), isolated from a smear-ripened cheese.</title>
        <authorList>
            <consortium name="US DOE Joint Genome Institute (JGI-PGF)"/>
            <person name="Walter F."/>
            <person name="Albersmeier A."/>
            <person name="Kalinowski J."/>
            <person name="Ruckert C."/>
        </authorList>
    </citation>
    <scope>NUCLEOTIDE SEQUENCE</scope>
    <source>
        <strain evidence="8">KCTC 32296</strain>
    </source>
</reference>
<evidence type="ECO:0000256" key="6">
    <source>
        <dbReference type="RuleBase" id="RU003942"/>
    </source>
</evidence>
<keyword evidence="2" id="KW-1003">Cell membrane</keyword>
<keyword evidence="5 7" id="KW-0472">Membrane</keyword>
<protein>
    <submittedName>
        <fullName evidence="8">Transporter</fullName>
    </submittedName>
</protein>